<reference evidence="2 3" key="1">
    <citation type="journal article" date="2012" name="J. Bacteriol.">
        <title>Draft genome of Streptomyces tsukubaensis NRRL 18488, the producer of the clinically important immunosuppressant tacrolimus (FK506).</title>
        <authorList>
            <person name="Barreiro C."/>
            <person name="Prieto C."/>
            <person name="Sola-Landa A."/>
            <person name="Solera E."/>
            <person name="Martinez-Castro M."/>
            <person name="Perez-Redondo R."/>
            <person name="Garcia-Estrada C."/>
            <person name="Aparicio J.F."/>
            <person name="Fernandez-Martinez L.T."/>
            <person name="Santos-Aberturas J."/>
            <person name="Salehi-Najafabadi Z."/>
            <person name="Rodriguez-Garcia A."/>
            <person name="Tauch A."/>
            <person name="Martin J.F."/>
        </authorList>
    </citation>
    <scope>NUCLEOTIDE SEQUENCE [LARGE SCALE GENOMIC DNA]</scope>
    <source>
        <strain evidence="3">DSM 42081 / NBRC 108919 / NRRL 18488 / 9993</strain>
    </source>
</reference>
<dbReference type="InterPro" id="IPR050627">
    <property type="entry name" value="Nitroreductase/BluB"/>
</dbReference>
<proteinExistence type="predicted"/>
<feature type="compositionally biased region" description="Low complexity" evidence="1">
    <location>
        <begin position="221"/>
        <end position="240"/>
    </location>
</feature>
<evidence type="ECO:0000313" key="3">
    <source>
        <dbReference type="Proteomes" id="UP000005940"/>
    </source>
</evidence>
<evidence type="ECO:0000313" key="2">
    <source>
        <dbReference type="EMBL" id="QKM68317.1"/>
    </source>
</evidence>
<dbReference type="SUPFAM" id="SSF55469">
    <property type="entry name" value="FMN-dependent nitroreductase-like"/>
    <property type="match status" value="2"/>
</dbReference>
<dbReference type="Proteomes" id="UP000005940">
    <property type="component" value="Chromosome"/>
</dbReference>
<dbReference type="PANTHER" id="PTHR23026">
    <property type="entry name" value="NADPH NITROREDUCTASE"/>
    <property type="match status" value="1"/>
</dbReference>
<accession>I2N3H7</accession>
<protein>
    <submittedName>
        <fullName evidence="2">Nitroreductase</fullName>
    </submittedName>
</protein>
<dbReference type="AlphaFoldDB" id="I2N3H7"/>
<keyword evidence="3" id="KW-1185">Reference proteome</keyword>
<dbReference type="InterPro" id="IPR000415">
    <property type="entry name" value="Nitroreductase-like"/>
</dbReference>
<name>I2N3H7_STRT9</name>
<organism evidence="2 3">
    <name type="scientific">Streptomyces tsukubensis (strain DSM 42081 / NBRC 108919 / NRRL 18488 / 9993)</name>
    <dbReference type="NCBI Taxonomy" id="1114943"/>
    <lineage>
        <taxon>Bacteria</taxon>
        <taxon>Bacillati</taxon>
        <taxon>Actinomycetota</taxon>
        <taxon>Actinomycetes</taxon>
        <taxon>Kitasatosporales</taxon>
        <taxon>Streptomycetaceae</taxon>
        <taxon>Streptomyces</taxon>
    </lineage>
</organism>
<dbReference type="GO" id="GO:0016491">
    <property type="term" value="F:oxidoreductase activity"/>
    <property type="evidence" value="ECO:0007669"/>
    <property type="project" value="InterPro"/>
</dbReference>
<feature type="region of interest" description="Disordered" evidence="1">
    <location>
        <begin position="191"/>
        <end position="240"/>
    </location>
</feature>
<dbReference type="NCBIfam" id="NF047509">
    <property type="entry name" value="Rv3131_FMN_oxido"/>
    <property type="match status" value="1"/>
</dbReference>
<gene>
    <name evidence="2" type="ORF">STSU_015135</name>
</gene>
<evidence type="ECO:0000256" key="1">
    <source>
        <dbReference type="SAM" id="MobiDB-lite"/>
    </source>
</evidence>
<dbReference type="PANTHER" id="PTHR23026:SF123">
    <property type="entry name" value="NAD(P)H NITROREDUCTASE RV3131-RELATED"/>
    <property type="match status" value="1"/>
</dbReference>
<dbReference type="Gene3D" id="3.40.109.10">
    <property type="entry name" value="NADH Oxidase"/>
    <property type="match status" value="1"/>
</dbReference>
<sequence length="350" mass="37711">MAPPDAAPLDETLVAGLVEDATQAPSMHNAQPWIFHYDPGSRTFRLRADSARELPLADPDRRALHISCAAAVLNLRVAAVHAGWDPVVGLLPDPADPDLLAEITLLPRRPESYEELAELYPALHRRHTSRAPYGDERIEGSLLDVLSRAALLEGAHLAFPDTFHRRTILDLSTEALVREQEDAGHRAEIARWAGDPPEGGGRDDGIPRYAFGPRARGGGVPVRDFGPQPGAGGPAASASPLLPDPDFVRESAVFEESPQLALLGTVRDHPADWLRAGQAMERVLLEATLDGLATSVASQALEWSDLRWAIRDPASAMGHVHMVIRLGYGPPGPSTRRRPVEDVLSIGGDG</sequence>
<dbReference type="EMBL" id="CP029159">
    <property type="protein sequence ID" value="QKM68317.1"/>
    <property type="molecule type" value="Genomic_DNA"/>
</dbReference>